<organism evidence="2 3">
    <name type="scientific">Noviherbaspirillum album</name>
    <dbReference type="NCBI Taxonomy" id="3080276"/>
    <lineage>
        <taxon>Bacteria</taxon>
        <taxon>Pseudomonadati</taxon>
        <taxon>Pseudomonadota</taxon>
        <taxon>Betaproteobacteria</taxon>
        <taxon>Burkholderiales</taxon>
        <taxon>Oxalobacteraceae</taxon>
        <taxon>Noviherbaspirillum</taxon>
    </lineage>
</organism>
<dbReference type="Gene3D" id="3.40.960.10">
    <property type="entry name" value="VSR Endonuclease"/>
    <property type="match status" value="1"/>
</dbReference>
<reference evidence="2 3" key="1">
    <citation type="submission" date="2023-10" db="EMBL/GenBank/DDBJ databases">
        <title>Noviherbaspirillum sp. CPCC 100848 genome assembly.</title>
        <authorList>
            <person name="Li X.Y."/>
            <person name="Fang X.M."/>
        </authorList>
    </citation>
    <scope>NUCLEOTIDE SEQUENCE [LARGE SCALE GENOMIC DNA]</scope>
    <source>
        <strain evidence="2 3">CPCC 100848</strain>
    </source>
</reference>
<dbReference type="Proteomes" id="UP001352263">
    <property type="component" value="Unassembled WGS sequence"/>
</dbReference>
<gene>
    <name evidence="2" type="ORF">RY831_04870</name>
</gene>
<dbReference type="PANTHER" id="PTHR38590:SF1">
    <property type="entry name" value="BLL0828 PROTEIN"/>
    <property type="match status" value="1"/>
</dbReference>
<dbReference type="CDD" id="cd01038">
    <property type="entry name" value="Endonuclease_DUF559"/>
    <property type="match status" value="1"/>
</dbReference>
<evidence type="ECO:0000313" key="2">
    <source>
        <dbReference type="EMBL" id="MEC4718467.1"/>
    </source>
</evidence>
<dbReference type="RefSeq" id="WP_326505204.1">
    <property type="nucleotide sequence ID" value="NZ_JAWIIV010000003.1"/>
</dbReference>
<keyword evidence="3" id="KW-1185">Reference proteome</keyword>
<dbReference type="SUPFAM" id="SSF52980">
    <property type="entry name" value="Restriction endonuclease-like"/>
    <property type="match status" value="1"/>
</dbReference>
<sequence>MSGPDPHFFSRLPEDFLRHAREMRSGMTDAEALMWRLLRNRRVAGAKFRTQHPMGRFILDFYCDEKKLAVELDEGQHVEAGEYDQARDAWLRQRGVRVLRFWNNQVLSETEAVMEVIYAALVGDVCPD</sequence>
<evidence type="ECO:0000313" key="3">
    <source>
        <dbReference type="Proteomes" id="UP001352263"/>
    </source>
</evidence>
<dbReference type="InterPro" id="IPR047216">
    <property type="entry name" value="Endonuclease_DUF559_bact"/>
</dbReference>
<protein>
    <submittedName>
        <fullName evidence="2">Endonuclease domain-containing protein</fullName>
    </submittedName>
</protein>
<keyword evidence="2" id="KW-0540">Nuclease</keyword>
<dbReference type="EMBL" id="JAWIIV010000003">
    <property type="protein sequence ID" value="MEC4718467.1"/>
    <property type="molecule type" value="Genomic_DNA"/>
</dbReference>
<keyword evidence="2" id="KW-0255">Endonuclease</keyword>
<keyword evidence="2" id="KW-0378">Hydrolase</keyword>
<proteinExistence type="predicted"/>
<dbReference type="InterPro" id="IPR007569">
    <property type="entry name" value="DUF559"/>
</dbReference>
<evidence type="ECO:0000259" key="1">
    <source>
        <dbReference type="Pfam" id="PF04480"/>
    </source>
</evidence>
<dbReference type="GO" id="GO:0004519">
    <property type="term" value="F:endonuclease activity"/>
    <property type="evidence" value="ECO:0007669"/>
    <property type="project" value="UniProtKB-KW"/>
</dbReference>
<feature type="domain" description="DUF559" evidence="1">
    <location>
        <begin position="18"/>
        <end position="121"/>
    </location>
</feature>
<dbReference type="PANTHER" id="PTHR38590">
    <property type="entry name" value="BLL0828 PROTEIN"/>
    <property type="match status" value="1"/>
</dbReference>
<comment type="caution">
    <text evidence="2">The sequence shown here is derived from an EMBL/GenBank/DDBJ whole genome shotgun (WGS) entry which is preliminary data.</text>
</comment>
<dbReference type="InterPro" id="IPR011335">
    <property type="entry name" value="Restrct_endonuc-II-like"/>
</dbReference>
<dbReference type="Pfam" id="PF04480">
    <property type="entry name" value="DUF559"/>
    <property type="match status" value="1"/>
</dbReference>
<name>A0ABU6J564_9BURK</name>
<accession>A0ABU6J564</accession>